<dbReference type="Pfam" id="PF18902">
    <property type="entry name" value="DUF5658"/>
    <property type="match status" value="1"/>
</dbReference>
<feature type="domain" description="DUF5658" evidence="2">
    <location>
        <begin position="11"/>
        <end position="97"/>
    </location>
</feature>
<dbReference type="RefSeq" id="WP_111438896.1">
    <property type="nucleotide sequence ID" value="NZ_QKZI01000001.1"/>
</dbReference>
<name>A0A2W7MLR0_9BACI</name>
<comment type="caution">
    <text evidence="3">The sequence shown here is derived from an EMBL/GenBank/DDBJ whole genome shotgun (WGS) entry which is preliminary data.</text>
</comment>
<accession>A0A2W7MLR0</accession>
<feature type="transmembrane region" description="Helical" evidence="1">
    <location>
        <begin position="47"/>
        <end position="66"/>
    </location>
</feature>
<evidence type="ECO:0000259" key="2">
    <source>
        <dbReference type="Pfam" id="PF18902"/>
    </source>
</evidence>
<sequence length="100" mass="11541">MNFNRFHAVSLLLLLAIFDSLFTDFGIRNNHISEANPLMRYLYGTSVPAFYLIKIALPLLLILILTKIEVKKYLNLLIGGTVALYVLILFQHIFWMTIIL</sequence>
<keyword evidence="1" id="KW-0812">Transmembrane</keyword>
<reference evidence="3 4" key="1">
    <citation type="submission" date="2018-06" db="EMBL/GenBank/DDBJ databases">
        <title>Genomic Encyclopedia of Type Strains, Phase IV (KMG-IV): sequencing the most valuable type-strain genomes for metagenomic binning, comparative biology and taxonomic classification.</title>
        <authorList>
            <person name="Goeker M."/>
        </authorList>
    </citation>
    <scope>NUCLEOTIDE SEQUENCE [LARGE SCALE GENOMIC DNA]</scope>
    <source>
        <strain evidence="3 4">DSM 5</strain>
    </source>
</reference>
<keyword evidence="1" id="KW-0472">Membrane</keyword>
<keyword evidence="4" id="KW-1185">Reference proteome</keyword>
<dbReference type="Proteomes" id="UP000248646">
    <property type="component" value="Unassembled WGS sequence"/>
</dbReference>
<gene>
    <name evidence="3" type="ORF">C7437_1011436</name>
</gene>
<evidence type="ECO:0000256" key="1">
    <source>
        <dbReference type="SAM" id="Phobius"/>
    </source>
</evidence>
<evidence type="ECO:0000313" key="4">
    <source>
        <dbReference type="Proteomes" id="UP000248646"/>
    </source>
</evidence>
<keyword evidence="1" id="KW-1133">Transmembrane helix</keyword>
<dbReference type="InterPro" id="IPR043717">
    <property type="entry name" value="DUF5658"/>
</dbReference>
<organism evidence="3 4">
    <name type="scientific">Psychrobacillus insolitus</name>
    <dbReference type="NCBI Taxonomy" id="1461"/>
    <lineage>
        <taxon>Bacteria</taxon>
        <taxon>Bacillati</taxon>
        <taxon>Bacillota</taxon>
        <taxon>Bacilli</taxon>
        <taxon>Bacillales</taxon>
        <taxon>Bacillaceae</taxon>
        <taxon>Psychrobacillus</taxon>
    </lineage>
</organism>
<evidence type="ECO:0000313" key="3">
    <source>
        <dbReference type="EMBL" id="PZX08312.1"/>
    </source>
</evidence>
<protein>
    <recommendedName>
        <fullName evidence="2">DUF5658 domain-containing protein</fullName>
    </recommendedName>
</protein>
<proteinExistence type="predicted"/>
<dbReference type="AlphaFoldDB" id="A0A2W7MLR0"/>
<dbReference type="OrthoDB" id="2884515at2"/>
<feature type="transmembrane region" description="Helical" evidence="1">
    <location>
        <begin position="73"/>
        <end position="95"/>
    </location>
</feature>
<dbReference type="EMBL" id="QKZI01000001">
    <property type="protein sequence ID" value="PZX08312.1"/>
    <property type="molecule type" value="Genomic_DNA"/>
</dbReference>